<feature type="region of interest" description="Disordered" evidence="2">
    <location>
        <begin position="190"/>
        <end position="454"/>
    </location>
</feature>
<reference evidence="3 4" key="1">
    <citation type="journal article" date="2020" name="Nature">
        <title>Six reference-quality genomes reveal evolution of bat adaptations.</title>
        <authorList>
            <person name="Jebb D."/>
            <person name="Huang Z."/>
            <person name="Pippel M."/>
            <person name="Hughes G.M."/>
            <person name="Lavrichenko K."/>
            <person name="Devanna P."/>
            <person name="Winkler S."/>
            <person name="Jermiin L.S."/>
            <person name="Skirmuntt E.C."/>
            <person name="Katzourakis A."/>
            <person name="Burkitt-Gray L."/>
            <person name="Ray D.A."/>
            <person name="Sullivan K.A.M."/>
            <person name="Roscito J.G."/>
            <person name="Kirilenko B.M."/>
            <person name="Davalos L.M."/>
            <person name="Corthals A.P."/>
            <person name="Power M.L."/>
            <person name="Jones G."/>
            <person name="Ransome R.D."/>
            <person name="Dechmann D.K.N."/>
            <person name="Locatelli A.G."/>
            <person name="Puechmaille S.J."/>
            <person name="Fedrigo O."/>
            <person name="Jarvis E.D."/>
            <person name="Hiller M."/>
            <person name="Vernes S.C."/>
            <person name="Myers E.W."/>
            <person name="Teeling E.C."/>
        </authorList>
    </citation>
    <scope>NUCLEOTIDE SEQUENCE [LARGE SCALE GENOMIC DNA]</scope>
    <source>
        <strain evidence="3">MRouAeg1</strain>
        <tissue evidence="3">Muscle</tissue>
    </source>
</reference>
<evidence type="ECO:0000313" key="3">
    <source>
        <dbReference type="EMBL" id="KAF6402284.1"/>
    </source>
</evidence>
<feature type="coiled-coil region" evidence="1">
    <location>
        <begin position="1"/>
        <end position="28"/>
    </location>
</feature>
<evidence type="ECO:0000256" key="1">
    <source>
        <dbReference type="SAM" id="Coils"/>
    </source>
</evidence>
<dbReference type="Proteomes" id="UP000593571">
    <property type="component" value="Unassembled WGS sequence"/>
</dbReference>
<name>A0A7J8BU62_ROUAE</name>
<comment type="caution">
    <text evidence="3">The sequence shown here is derived from an EMBL/GenBank/DDBJ whole genome shotgun (WGS) entry which is preliminary data.</text>
</comment>
<feature type="compositionally biased region" description="Low complexity" evidence="2">
    <location>
        <begin position="270"/>
        <end position="326"/>
    </location>
</feature>
<organism evidence="3 4">
    <name type="scientific">Rousettus aegyptiacus</name>
    <name type="common">Egyptian fruit bat</name>
    <name type="synonym">Pteropus aegyptiacus</name>
    <dbReference type="NCBI Taxonomy" id="9407"/>
    <lineage>
        <taxon>Eukaryota</taxon>
        <taxon>Metazoa</taxon>
        <taxon>Chordata</taxon>
        <taxon>Craniata</taxon>
        <taxon>Vertebrata</taxon>
        <taxon>Euteleostomi</taxon>
        <taxon>Mammalia</taxon>
        <taxon>Eutheria</taxon>
        <taxon>Laurasiatheria</taxon>
        <taxon>Chiroptera</taxon>
        <taxon>Yinpterochiroptera</taxon>
        <taxon>Pteropodoidea</taxon>
        <taxon>Pteropodidae</taxon>
        <taxon>Rousettinae</taxon>
        <taxon>Rousettus</taxon>
    </lineage>
</organism>
<evidence type="ECO:0000313" key="4">
    <source>
        <dbReference type="Proteomes" id="UP000593571"/>
    </source>
</evidence>
<protein>
    <submittedName>
        <fullName evidence="3">Receptor accessory protein 6</fullName>
    </submittedName>
</protein>
<feature type="compositionally biased region" description="Polar residues" evidence="2">
    <location>
        <begin position="382"/>
        <end position="406"/>
    </location>
</feature>
<feature type="compositionally biased region" description="Polar residues" evidence="2">
    <location>
        <begin position="425"/>
        <end position="454"/>
    </location>
</feature>
<dbReference type="AlphaFoldDB" id="A0A7J8BU62"/>
<dbReference type="EMBL" id="JACASE010000016">
    <property type="protein sequence ID" value="KAF6402284.1"/>
    <property type="molecule type" value="Genomic_DNA"/>
</dbReference>
<gene>
    <name evidence="3" type="ORF">HJG63_016559</name>
</gene>
<keyword evidence="4" id="KW-1185">Reference proteome</keyword>
<accession>A0A7J8BU62</accession>
<keyword evidence="3" id="KW-0675">Receptor</keyword>
<keyword evidence="1" id="KW-0175">Coiled coil</keyword>
<feature type="compositionally biased region" description="Low complexity" evidence="2">
    <location>
        <begin position="409"/>
        <end position="424"/>
    </location>
</feature>
<feature type="compositionally biased region" description="Low complexity" evidence="2">
    <location>
        <begin position="337"/>
        <end position="354"/>
    </location>
</feature>
<evidence type="ECO:0000256" key="2">
    <source>
        <dbReference type="SAM" id="MobiDB-lite"/>
    </source>
</evidence>
<proteinExistence type="predicted"/>
<feature type="compositionally biased region" description="Low complexity" evidence="2">
    <location>
        <begin position="363"/>
        <end position="381"/>
    </location>
</feature>
<sequence>MDGLRQRFERLLEQRNLATEALRALEARTGVDKRYLAAASPLGAFPCPEAPWQRPHRTPERPWEAELLPAMPPPQDTWRLLVACLIVRLGVLLAPSVWRSRHSAKPVSHVRLRGVSAVQSHRLCVPRLCFDQSRREPKQGGRHYVAHLLGGIQPVRACRILQRSTPVLVPFLLRGQVRLPVVLHGPRAVERGPHAVSSRHTPAVPEASRGRGQRRERAQRASLGHGGRPNPGRQTKPEGAAKGQVKAPPGPRADLPADQQKDAEAPKPPKSSTDSSTSSPAESPAVTSSPSQPAPESSSRTTSQPQSQARSSATSSASGSKLPSKSQAGPRSRVARSRATSSSQPQAASQQRFRPSATSVGPSQAAHRSSASTQHASSSSQEPPTGQTHSGTSIPLQPRNKTSSEPGDSASKTSKSSKQSQKESLAQTPTNSVVLEQPGSCQSESPLEYTSESTTEVTCSWPRHHPWLRYLQHCWRLKHLAC</sequence>